<feature type="domain" description="Potassium channel" evidence="2">
    <location>
        <begin position="53"/>
        <end position="128"/>
    </location>
</feature>
<dbReference type="AlphaFoldDB" id="A0A7X3FZX5"/>
<name>A0A7X3FZX5_9BURK</name>
<feature type="transmembrane region" description="Helical" evidence="1">
    <location>
        <begin position="41"/>
        <end position="66"/>
    </location>
</feature>
<dbReference type="Proteomes" id="UP000443353">
    <property type="component" value="Unassembled WGS sequence"/>
</dbReference>
<evidence type="ECO:0000313" key="3">
    <source>
        <dbReference type="EMBL" id="MVW60988.1"/>
    </source>
</evidence>
<dbReference type="EMBL" id="WSES01000004">
    <property type="protein sequence ID" value="MVW60988.1"/>
    <property type="molecule type" value="Genomic_DNA"/>
</dbReference>
<gene>
    <name evidence="3" type="ORF">GPY61_13720</name>
</gene>
<protein>
    <submittedName>
        <fullName evidence="3">Two pore domain potassium channel family protein</fullName>
    </submittedName>
</protein>
<keyword evidence="4" id="KW-1185">Reference proteome</keyword>
<keyword evidence="1" id="KW-0472">Membrane</keyword>
<evidence type="ECO:0000256" key="1">
    <source>
        <dbReference type="SAM" id="Phobius"/>
    </source>
</evidence>
<keyword evidence="3" id="KW-0406">Ion transport</keyword>
<keyword evidence="1" id="KW-1133">Transmembrane helix</keyword>
<dbReference type="RefSeq" id="WP_056130687.1">
    <property type="nucleotide sequence ID" value="NZ_CP168562.1"/>
</dbReference>
<organism evidence="3 4">
    <name type="scientific">Massilia cellulosiltytica</name>
    <dbReference type="NCBI Taxonomy" id="2683234"/>
    <lineage>
        <taxon>Bacteria</taxon>
        <taxon>Pseudomonadati</taxon>
        <taxon>Pseudomonadota</taxon>
        <taxon>Betaproteobacteria</taxon>
        <taxon>Burkholderiales</taxon>
        <taxon>Oxalobacteraceae</taxon>
        <taxon>Telluria group</taxon>
        <taxon>Massilia</taxon>
    </lineage>
</organism>
<evidence type="ECO:0000313" key="4">
    <source>
        <dbReference type="Proteomes" id="UP000443353"/>
    </source>
</evidence>
<dbReference type="Pfam" id="PF07885">
    <property type="entry name" value="Ion_trans_2"/>
    <property type="match status" value="1"/>
</dbReference>
<keyword evidence="3" id="KW-0407">Ion channel</keyword>
<proteinExistence type="predicted"/>
<dbReference type="Gene3D" id="1.10.287.70">
    <property type="match status" value="1"/>
</dbReference>
<feature type="transmembrane region" description="Helical" evidence="1">
    <location>
        <begin position="116"/>
        <end position="134"/>
    </location>
</feature>
<dbReference type="InterPro" id="IPR013099">
    <property type="entry name" value="K_chnl_dom"/>
</dbReference>
<reference evidence="3 4" key="1">
    <citation type="submission" date="2019-12" db="EMBL/GenBank/DDBJ databases">
        <authorList>
            <person name="Li C."/>
            <person name="Zhao J."/>
        </authorList>
    </citation>
    <scope>NUCLEOTIDE SEQUENCE [LARGE SCALE GENOMIC DNA]</scope>
    <source>
        <strain evidence="3 4">NEAU-DD11</strain>
    </source>
</reference>
<accession>A0A7X3FZX5</accession>
<keyword evidence="1" id="KW-0812">Transmembrane</keyword>
<comment type="caution">
    <text evidence="3">The sequence shown here is derived from an EMBL/GenBank/DDBJ whole genome shotgun (WGS) entry which is preliminary data.</text>
</comment>
<dbReference type="SUPFAM" id="SSF81324">
    <property type="entry name" value="Voltage-gated potassium channels"/>
    <property type="match status" value="1"/>
</dbReference>
<keyword evidence="3" id="KW-0813">Transport</keyword>
<evidence type="ECO:0000259" key="2">
    <source>
        <dbReference type="Pfam" id="PF07885"/>
    </source>
</evidence>
<sequence length="148" mass="16450">MGIAIAACAFLLIATTVIHYEVLRLMTAALPALRIPPRMRLVFVIVGAFGAHFIEILLYGLAYYLLATRFGIGHMGDPGPLPFTRCLYFSAETYTTLGYGDVLPHGDLRLLAGMQALNGMLLIGWTASFTYLSMERLWDDTGRRRPKH</sequence>
<dbReference type="GO" id="GO:0034220">
    <property type="term" value="P:monoatomic ion transmembrane transport"/>
    <property type="evidence" value="ECO:0007669"/>
    <property type="project" value="UniProtKB-KW"/>
</dbReference>